<feature type="domain" description="Pyrroline-5-carboxylate reductase catalytic N-terminal" evidence="1">
    <location>
        <begin position="2"/>
        <end position="38"/>
    </location>
</feature>
<dbReference type="Pfam" id="PF03807">
    <property type="entry name" value="F420_oxidored"/>
    <property type="match status" value="1"/>
</dbReference>
<dbReference type="InterPro" id="IPR028939">
    <property type="entry name" value="P5C_Rdtase_cat_N"/>
</dbReference>
<name>A0ABW1K5D8_9ACTN</name>
<dbReference type="InterPro" id="IPR036291">
    <property type="entry name" value="NAD(P)-bd_dom_sf"/>
</dbReference>
<evidence type="ECO:0000259" key="1">
    <source>
        <dbReference type="Pfam" id="PF03807"/>
    </source>
</evidence>
<evidence type="ECO:0000313" key="2">
    <source>
        <dbReference type="EMBL" id="MFC6016961.1"/>
    </source>
</evidence>
<organism evidence="2 3">
    <name type="scientific">Plantactinospora solaniradicis</name>
    <dbReference type="NCBI Taxonomy" id="1723736"/>
    <lineage>
        <taxon>Bacteria</taxon>
        <taxon>Bacillati</taxon>
        <taxon>Actinomycetota</taxon>
        <taxon>Actinomycetes</taxon>
        <taxon>Micromonosporales</taxon>
        <taxon>Micromonosporaceae</taxon>
        <taxon>Plantactinospora</taxon>
    </lineage>
</organism>
<accession>A0ABW1K5D8</accession>
<sequence length="83" mass="8719">MKVGLIGAGAIAQAVAVRLGAAGIEDIVLSNSRGAPSLVDVIGAARWIRGHGQPQIPDRAGRQIGYLTGSFSAVSRAWWLPRW</sequence>
<dbReference type="RefSeq" id="WP_377420812.1">
    <property type="nucleotide sequence ID" value="NZ_JBHSPR010000008.1"/>
</dbReference>
<evidence type="ECO:0000313" key="3">
    <source>
        <dbReference type="Proteomes" id="UP001596203"/>
    </source>
</evidence>
<dbReference type="EMBL" id="JBHSPR010000008">
    <property type="protein sequence ID" value="MFC6016961.1"/>
    <property type="molecule type" value="Genomic_DNA"/>
</dbReference>
<keyword evidence="3" id="KW-1185">Reference proteome</keyword>
<comment type="caution">
    <text evidence="2">The sequence shown here is derived from an EMBL/GenBank/DDBJ whole genome shotgun (WGS) entry which is preliminary data.</text>
</comment>
<dbReference type="SUPFAM" id="SSF51735">
    <property type="entry name" value="NAD(P)-binding Rossmann-fold domains"/>
    <property type="match status" value="1"/>
</dbReference>
<dbReference type="Proteomes" id="UP001596203">
    <property type="component" value="Unassembled WGS sequence"/>
</dbReference>
<protein>
    <submittedName>
        <fullName evidence="2">NAD(P)-binding domain-containing protein</fullName>
    </submittedName>
</protein>
<gene>
    <name evidence="2" type="ORF">ACFP2T_12180</name>
</gene>
<reference evidence="3" key="1">
    <citation type="journal article" date="2019" name="Int. J. Syst. Evol. Microbiol.">
        <title>The Global Catalogue of Microorganisms (GCM) 10K type strain sequencing project: providing services to taxonomists for standard genome sequencing and annotation.</title>
        <authorList>
            <consortium name="The Broad Institute Genomics Platform"/>
            <consortium name="The Broad Institute Genome Sequencing Center for Infectious Disease"/>
            <person name="Wu L."/>
            <person name="Ma J."/>
        </authorList>
    </citation>
    <scope>NUCLEOTIDE SEQUENCE [LARGE SCALE GENOMIC DNA]</scope>
    <source>
        <strain evidence="3">ZS-35-S2</strain>
    </source>
</reference>
<proteinExistence type="predicted"/>